<dbReference type="InterPro" id="IPR010982">
    <property type="entry name" value="Lambda_DNA-bd_dom_sf"/>
</dbReference>
<dbReference type="Gene3D" id="1.10.260.40">
    <property type="entry name" value="lambda repressor-like DNA-binding domains"/>
    <property type="match status" value="1"/>
</dbReference>
<proteinExistence type="predicted"/>
<keyword evidence="1" id="KW-1133">Transmembrane helix</keyword>
<keyword evidence="1" id="KW-0812">Transmembrane</keyword>
<evidence type="ECO:0000256" key="1">
    <source>
        <dbReference type="SAM" id="Phobius"/>
    </source>
</evidence>
<dbReference type="InterPro" id="IPR050400">
    <property type="entry name" value="Bact_Cytoskel_RodZ"/>
</dbReference>
<keyword evidence="1" id="KW-0472">Membrane</keyword>
<feature type="transmembrane region" description="Helical" evidence="1">
    <location>
        <begin position="105"/>
        <end position="124"/>
    </location>
</feature>
<dbReference type="Pfam" id="PF13413">
    <property type="entry name" value="HTH_25"/>
    <property type="match status" value="1"/>
</dbReference>
<evidence type="ECO:0008006" key="4">
    <source>
        <dbReference type="Google" id="ProtNLM"/>
    </source>
</evidence>
<dbReference type="EMBL" id="WUUL01000001">
    <property type="protein sequence ID" value="MXQ52290.1"/>
    <property type="molecule type" value="Genomic_DNA"/>
</dbReference>
<reference evidence="2 3" key="1">
    <citation type="submission" date="2019-12" db="EMBL/GenBank/DDBJ databases">
        <title>Whole-genome analyses of novel actinobacteria.</title>
        <authorList>
            <person name="Sahin N."/>
            <person name="Saygin H."/>
        </authorList>
    </citation>
    <scope>NUCLEOTIDE SEQUENCE [LARGE SCALE GENOMIC DNA]</scope>
    <source>
        <strain evidence="2 3">KC615</strain>
    </source>
</reference>
<dbReference type="GO" id="GO:0003677">
    <property type="term" value="F:DNA binding"/>
    <property type="evidence" value="ECO:0007669"/>
    <property type="project" value="InterPro"/>
</dbReference>
<sequence length="258" mass="29350">MNQLKEIREMSFLDLNDISDHLSIPVPYLKAIEENNFSSLRLDEQIIEKYIVQYADFLETDAEPIIQTFHQIHRSKEITFAPRSRGKRVSKSTTKQKGFFYTYRYYLIGSSVCLILSFIIWFFVSNGDTNATKPSDQSVSNTTPNPMMNKDRPVFTLQKTSASSPSNETWYISQADTIHLQIQALGDITIQVKENGSEGKIIANKELTKSQSFDLQGKKWIAIQLDNPSNALLKVNDVVIDSVAQKSTTTYEFKIASN</sequence>
<accession>A0A6I4VR95</accession>
<evidence type="ECO:0000313" key="3">
    <source>
        <dbReference type="Proteomes" id="UP000430692"/>
    </source>
</evidence>
<name>A0A6I4VR95_9BACL</name>
<dbReference type="AlphaFoldDB" id="A0A6I4VR95"/>
<organism evidence="2 3">
    <name type="scientific">Shimazuella alba</name>
    <dbReference type="NCBI Taxonomy" id="2690964"/>
    <lineage>
        <taxon>Bacteria</taxon>
        <taxon>Bacillati</taxon>
        <taxon>Bacillota</taxon>
        <taxon>Bacilli</taxon>
        <taxon>Bacillales</taxon>
        <taxon>Thermoactinomycetaceae</taxon>
        <taxon>Shimazuella</taxon>
    </lineage>
</organism>
<keyword evidence="3" id="KW-1185">Reference proteome</keyword>
<dbReference type="Proteomes" id="UP000430692">
    <property type="component" value="Unassembled WGS sequence"/>
</dbReference>
<dbReference type="RefSeq" id="WP_160799330.1">
    <property type="nucleotide sequence ID" value="NZ_WUUL01000001.1"/>
</dbReference>
<evidence type="ECO:0000313" key="2">
    <source>
        <dbReference type="EMBL" id="MXQ52290.1"/>
    </source>
</evidence>
<comment type="caution">
    <text evidence="2">The sequence shown here is derived from an EMBL/GenBank/DDBJ whole genome shotgun (WGS) entry which is preliminary data.</text>
</comment>
<protein>
    <recommendedName>
        <fullName evidence="4">DUF4115 domain-containing protein</fullName>
    </recommendedName>
</protein>
<gene>
    <name evidence="2" type="ORF">GSM42_00690</name>
</gene>
<dbReference type="PANTHER" id="PTHR34475:SF1">
    <property type="entry name" value="CYTOSKELETON PROTEIN RODZ"/>
    <property type="match status" value="1"/>
</dbReference>
<dbReference type="PANTHER" id="PTHR34475">
    <property type="match status" value="1"/>
</dbReference>